<dbReference type="SUPFAM" id="SSF46785">
    <property type="entry name" value="Winged helix' DNA-binding domain"/>
    <property type="match status" value="1"/>
</dbReference>
<dbReference type="SMART" id="SM00899">
    <property type="entry name" value="FeoA"/>
    <property type="match status" value="1"/>
</dbReference>
<comment type="subunit">
    <text evidence="3">Homodimer.</text>
</comment>
<keyword evidence="8" id="KW-0805">Transcription regulation</keyword>
<dbReference type="EMBL" id="FOLL01000013">
    <property type="protein sequence ID" value="SFC51739.1"/>
    <property type="molecule type" value="Genomic_DNA"/>
</dbReference>
<dbReference type="STRING" id="623281.SAMN05421747_11339"/>
<comment type="similarity">
    <text evidence="2">Belongs to the DtxR/MntR family.</text>
</comment>
<sequence>MAKAPYRVPLCLYITPKLTKFAVMLSDTEENYLKALLRITGEQGDTGEAGTNQLAGRLNVRPATATDMLKKLKEKQLVNYEKYGKISLTDTGRDLAVAIVRKHRLWETFLFEKLGFSWDEVHDIAEQLEHIKSEKLVEQLDKFLGYPQFDPHGDAIPTADGAYVSEVRLTLSEANTGNRYIIVAVRDNSPAFLQYVSQIGIGIHSEVTVLQQYAFDQSMALEIDGTKINISEKVAQNIYCKPL</sequence>
<keyword evidence="6" id="KW-0678">Repressor</keyword>
<comment type="function">
    <text evidence="13">In the presence of manganese, represses expression of mntH and mntS. Up-regulates expression of mntP.</text>
</comment>
<evidence type="ECO:0000256" key="2">
    <source>
        <dbReference type="ARBA" id="ARBA00007871"/>
    </source>
</evidence>
<dbReference type="Pfam" id="PF04023">
    <property type="entry name" value="FeoA"/>
    <property type="match status" value="1"/>
</dbReference>
<evidence type="ECO:0000313" key="17">
    <source>
        <dbReference type="Proteomes" id="UP000199577"/>
    </source>
</evidence>
<accession>A0A1I1JSV9</accession>
<evidence type="ECO:0000256" key="3">
    <source>
        <dbReference type="ARBA" id="ARBA00011738"/>
    </source>
</evidence>
<evidence type="ECO:0000256" key="12">
    <source>
        <dbReference type="ARBA" id="ARBA00023211"/>
    </source>
</evidence>
<dbReference type="GO" id="GO:0046983">
    <property type="term" value="F:protein dimerization activity"/>
    <property type="evidence" value="ECO:0007669"/>
    <property type="project" value="InterPro"/>
</dbReference>
<dbReference type="AlphaFoldDB" id="A0A1I1JSV9"/>
<evidence type="ECO:0000256" key="6">
    <source>
        <dbReference type="ARBA" id="ARBA00022491"/>
    </source>
</evidence>
<keyword evidence="10" id="KW-0010">Activator</keyword>
<feature type="domain" description="HTH dtxR-type" evidence="15">
    <location>
        <begin position="25"/>
        <end position="89"/>
    </location>
</feature>
<organism evidence="16 17">
    <name type="scientific">Parapedobacter composti</name>
    <dbReference type="NCBI Taxonomy" id="623281"/>
    <lineage>
        <taxon>Bacteria</taxon>
        <taxon>Pseudomonadati</taxon>
        <taxon>Bacteroidota</taxon>
        <taxon>Sphingobacteriia</taxon>
        <taxon>Sphingobacteriales</taxon>
        <taxon>Sphingobacteriaceae</taxon>
        <taxon>Parapedobacter</taxon>
    </lineage>
</organism>
<dbReference type="InterPro" id="IPR036388">
    <property type="entry name" value="WH-like_DNA-bd_sf"/>
</dbReference>
<dbReference type="GO" id="GO:0005737">
    <property type="term" value="C:cytoplasm"/>
    <property type="evidence" value="ECO:0007669"/>
    <property type="project" value="UniProtKB-SubCell"/>
</dbReference>
<comment type="subcellular location">
    <subcellularLocation>
        <location evidence="1">Cytoplasm</location>
    </subcellularLocation>
</comment>
<dbReference type="PANTHER" id="PTHR33238">
    <property type="entry name" value="IRON (METAL) DEPENDENT REPRESSOR, DTXR FAMILY"/>
    <property type="match status" value="1"/>
</dbReference>
<dbReference type="InterPro" id="IPR036390">
    <property type="entry name" value="WH_DNA-bd_sf"/>
</dbReference>
<evidence type="ECO:0000256" key="9">
    <source>
        <dbReference type="ARBA" id="ARBA00023125"/>
    </source>
</evidence>
<evidence type="ECO:0000259" key="15">
    <source>
        <dbReference type="PROSITE" id="PS50944"/>
    </source>
</evidence>
<dbReference type="InterPro" id="IPR007167">
    <property type="entry name" value="Fe-transptr_FeoA-like"/>
</dbReference>
<dbReference type="SUPFAM" id="SSF50037">
    <property type="entry name" value="C-terminal domain of transcriptional repressors"/>
    <property type="match status" value="1"/>
</dbReference>
<keyword evidence="5" id="KW-0963">Cytoplasm</keyword>
<gene>
    <name evidence="16" type="ORF">SAMN05421747_11339</name>
</gene>
<dbReference type="InterPro" id="IPR050536">
    <property type="entry name" value="DtxR_MntR_Metal-Reg"/>
</dbReference>
<dbReference type="Gene3D" id="1.10.10.10">
    <property type="entry name" value="Winged helix-like DNA-binding domain superfamily/Winged helix DNA-binding domain"/>
    <property type="match status" value="1"/>
</dbReference>
<keyword evidence="11" id="KW-0804">Transcription</keyword>
<dbReference type="GO" id="GO:0045892">
    <property type="term" value="P:negative regulation of DNA-templated transcription"/>
    <property type="evidence" value="ECO:0007669"/>
    <property type="project" value="TreeGrafter"/>
</dbReference>
<evidence type="ECO:0000313" key="16">
    <source>
        <dbReference type="EMBL" id="SFC51739.1"/>
    </source>
</evidence>
<evidence type="ECO:0000256" key="4">
    <source>
        <dbReference type="ARBA" id="ARBA00022386"/>
    </source>
</evidence>
<keyword evidence="7" id="KW-0408">Iron</keyword>
<evidence type="ECO:0000256" key="11">
    <source>
        <dbReference type="ARBA" id="ARBA00023163"/>
    </source>
</evidence>
<evidence type="ECO:0000256" key="7">
    <source>
        <dbReference type="ARBA" id="ARBA00023004"/>
    </source>
</evidence>
<dbReference type="InterPro" id="IPR038157">
    <property type="entry name" value="FeoA_core_dom"/>
</dbReference>
<dbReference type="InterPro" id="IPR008988">
    <property type="entry name" value="Transcriptional_repressor_C"/>
</dbReference>
<evidence type="ECO:0000256" key="13">
    <source>
        <dbReference type="ARBA" id="ARBA00025185"/>
    </source>
</evidence>
<evidence type="ECO:0000256" key="5">
    <source>
        <dbReference type="ARBA" id="ARBA00022490"/>
    </source>
</evidence>
<keyword evidence="17" id="KW-1185">Reference proteome</keyword>
<dbReference type="Pfam" id="PF02742">
    <property type="entry name" value="Fe_dep_repr_C"/>
    <property type="match status" value="1"/>
</dbReference>
<protein>
    <recommendedName>
        <fullName evidence="4">Transcriptional regulator MntR</fullName>
    </recommendedName>
    <alternativeName>
        <fullName evidence="14">Manganese transport regulator</fullName>
    </alternativeName>
</protein>
<dbReference type="GO" id="GO:0003700">
    <property type="term" value="F:DNA-binding transcription factor activity"/>
    <property type="evidence" value="ECO:0007669"/>
    <property type="project" value="InterPro"/>
</dbReference>
<dbReference type="PANTHER" id="PTHR33238:SF11">
    <property type="entry name" value="TRANSCRIPTIONAL REGULATOR MNTR"/>
    <property type="match status" value="1"/>
</dbReference>
<dbReference type="PROSITE" id="PS50944">
    <property type="entry name" value="HTH_DTXR"/>
    <property type="match status" value="1"/>
</dbReference>
<name>A0A1I1JSV9_9SPHI</name>
<dbReference type="SUPFAM" id="SSF47979">
    <property type="entry name" value="Iron-dependent repressor protein, dimerization domain"/>
    <property type="match status" value="1"/>
</dbReference>
<dbReference type="Gene3D" id="2.30.30.90">
    <property type="match status" value="1"/>
</dbReference>
<reference evidence="16 17" key="1">
    <citation type="submission" date="2016-10" db="EMBL/GenBank/DDBJ databases">
        <authorList>
            <person name="de Groot N.N."/>
        </authorList>
    </citation>
    <scope>NUCLEOTIDE SEQUENCE [LARGE SCALE GENOMIC DNA]</scope>
    <source>
        <strain evidence="16 17">DSM 22900</strain>
    </source>
</reference>
<dbReference type="Proteomes" id="UP000199577">
    <property type="component" value="Unassembled WGS sequence"/>
</dbReference>
<evidence type="ECO:0000256" key="8">
    <source>
        <dbReference type="ARBA" id="ARBA00023015"/>
    </source>
</evidence>
<dbReference type="InterPro" id="IPR022687">
    <property type="entry name" value="HTH_DTXR"/>
</dbReference>
<keyword evidence="9" id="KW-0238">DNA-binding</keyword>
<dbReference type="InterPro" id="IPR036421">
    <property type="entry name" value="Fe_dep_repressor_sf"/>
</dbReference>
<dbReference type="Pfam" id="PF01325">
    <property type="entry name" value="Fe_dep_repress"/>
    <property type="match status" value="1"/>
</dbReference>
<dbReference type="Gene3D" id="1.10.60.10">
    <property type="entry name" value="Iron dependent repressor, metal binding and dimerisation domain"/>
    <property type="match status" value="1"/>
</dbReference>
<dbReference type="SMART" id="SM00529">
    <property type="entry name" value="HTH_DTXR"/>
    <property type="match status" value="1"/>
</dbReference>
<keyword evidence="12" id="KW-0464">Manganese</keyword>
<dbReference type="InterPro" id="IPR022689">
    <property type="entry name" value="Iron_dep_repressor"/>
</dbReference>
<dbReference type="GO" id="GO:0046914">
    <property type="term" value="F:transition metal ion binding"/>
    <property type="evidence" value="ECO:0007669"/>
    <property type="project" value="InterPro"/>
</dbReference>
<proteinExistence type="inferred from homology"/>
<dbReference type="InterPro" id="IPR001367">
    <property type="entry name" value="Fe_dep_repressor"/>
</dbReference>
<evidence type="ECO:0000256" key="14">
    <source>
        <dbReference type="ARBA" id="ARBA00032593"/>
    </source>
</evidence>
<evidence type="ECO:0000256" key="10">
    <source>
        <dbReference type="ARBA" id="ARBA00023159"/>
    </source>
</evidence>
<evidence type="ECO:0000256" key="1">
    <source>
        <dbReference type="ARBA" id="ARBA00004496"/>
    </source>
</evidence>
<dbReference type="GO" id="GO:0003677">
    <property type="term" value="F:DNA binding"/>
    <property type="evidence" value="ECO:0007669"/>
    <property type="project" value="UniProtKB-KW"/>
</dbReference>